<name>A0A167SUX3_CORFA</name>
<dbReference type="GeneID" id="30022251"/>
<comment type="caution">
    <text evidence="3">The sequence shown here is derived from an EMBL/GenBank/DDBJ whole genome shotgun (WGS) entry which is preliminary data.</text>
</comment>
<dbReference type="RefSeq" id="XP_018703061.1">
    <property type="nucleotide sequence ID" value="XM_018849564.1"/>
</dbReference>
<feature type="signal peptide" evidence="2">
    <location>
        <begin position="1"/>
        <end position="18"/>
    </location>
</feature>
<evidence type="ECO:0000313" key="3">
    <source>
        <dbReference type="EMBL" id="OAA59948.1"/>
    </source>
</evidence>
<dbReference type="AlphaFoldDB" id="A0A167SUX3"/>
<reference evidence="3 4" key="1">
    <citation type="journal article" date="2016" name="Genome Biol. Evol.">
        <title>Divergent and convergent evolution of fungal pathogenicity.</title>
        <authorList>
            <person name="Shang Y."/>
            <person name="Xiao G."/>
            <person name="Zheng P."/>
            <person name="Cen K."/>
            <person name="Zhan S."/>
            <person name="Wang C."/>
        </authorList>
    </citation>
    <scope>NUCLEOTIDE SEQUENCE [LARGE SCALE GENOMIC DNA]</scope>
    <source>
        <strain evidence="3 4">ARSEF 2679</strain>
    </source>
</reference>
<dbReference type="OrthoDB" id="10469889at2759"/>
<gene>
    <name evidence="3" type="ORF">ISF_05959</name>
</gene>
<sequence>MKSTIFAASVLLAGLALASPLPKPDTPKPPANQCPLGQHSEPNHWSPGGPPICIPDGAIQ</sequence>
<evidence type="ECO:0000313" key="4">
    <source>
        <dbReference type="Proteomes" id="UP000076744"/>
    </source>
</evidence>
<organism evidence="3 4">
    <name type="scientific">Cordyceps fumosorosea (strain ARSEF 2679)</name>
    <name type="common">Isaria fumosorosea</name>
    <dbReference type="NCBI Taxonomy" id="1081104"/>
    <lineage>
        <taxon>Eukaryota</taxon>
        <taxon>Fungi</taxon>
        <taxon>Dikarya</taxon>
        <taxon>Ascomycota</taxon>
        <taxon>Pezizomycotina</taxon>
        <taxon>Sordariomycetes</taxon>
        <taxon>Hypocreomycetidae</taxon>
        <taxon>Hypocreales</taxon>
        <taxon>Cordycipitaceae</taxon>
        <taxon>Cordyceps</taxon>
    </lineage>
</organism>
<feature type="chain" id="PRO_5007892378" evidence="2">
    <location>
        <begin position="19"/>
        <end position="60"/>
    </location>
</feature>
<evidence type="ECO:0000256" key="1">
    <source>
        <dbReference type="SAM" id="MobiDB-lite"/>
    </source>
</evidence>
<protein>
    <submittedName>
        <fullName evidence="3">Uncharacterized protein</fullName>
    </submittedName>
</protein>
<evidence type="ECO:0000256" key="2">
    <source>
        <dbReference type="SAM" id="SignalP"/>
    </source>
</evidence>
<feature type="region of interest" description="Disordered" evidence="1">
    <location>
        <begin position="20"/>
        <end position="60"/>
    </location>
</feature>
<dbReference type="Proteomes" id="UP000076744">
    <property type="component" value="Unassembled WGS sequence"/>
</dbReference>
<keyword evidence="4" id="KW-1185">Reference proteome</keyword>
<feature type="compositionally biased region" description="Pro residues" evidence="1">
    <location>
        <begin position="21"/>
        <end position="32"/>
    </location>
</feature>
<proteinExistence type="predicted"/>
<keyword evidence="2" id="KW-0732">Signal</keyword>
<dbReference type="EMBL" id="AZHB01000015">
    <property type="protein sequence ID" value="OAA59948.1"/>
    <property type="molecule type" value="Genomic_DNA"/>
</dbReference>
<accession>A0A167SUX3</accession>